<proteinExistence type="predicted"/>
<protein>
    <submittedName>
        <fullName evidence="2">Uncharacterized protein</fullName>
    </submittedName>
</protein>
<keyword evidence="3" id="KW-1185">Reference proteome</keyword>
<gene>
    <name evidence="2" type="ORF">ACFSJF_17865</name>
</gene>
<feature type="transmembrane region" description="Helical" evidence="1">
    <location>
        <begin position="13"/>
        <end position="31"/>
    </location>
</feature>
<organism evidence="2 3">
    <name type="scientific">Ornithinibacillus salinisoli</name>
    <dbReference type="NCBI Taxonomy" id="1848459"/>
    <lineage>
        <taxon>Bacteria</taxon>
        <taxon>Bacillati</taxon>
        <taxon>Bacillota</taxon>
        <taxon>Bacilli</taxon>
        <taxon>Bacillales</taxon>
        <taxon>Bacillaceae</taxon>
        <taxon>Ornithinibacillus</taxon>
    </lineage>
</organism>
<keyword evidence="1" id="KW-1133">Transmembrane helix</keyword>
<sequence length="173" mass="20505">MTDKYSDRRLSPIIIWILSIILLVISILYFAEREKYANEKEKLDNKNMYFYQLEVESPLRGFLIYFGLREAEEVDWDEQIIQEIASKFRELEEGIDRISAPNIEGIPEETLAVFQTLQDKIKLISVQSEKTVDENTKEEIMNFTKAIYTCEVDEYNRSWEQITSEIKCLNKEI</sequence>
<dbReference type="Proteomes" id="UP001597383">
    <property type="component" value="Unassembled WGS sequence"/>
</dbReference>
<evidence type="ECO:0000256" key="1">
    <source>
        <dbReference type="SAM" id="Phobius"/>
    </source>
</evidence>
<keyword evidence="1" id="KW-0472">Membrane</keyword>
<keyword evidence="1" id="KW-0812">Transmembrane</keyword>
<name>A0ABW4W361_9BACI</name>
<evidence type="ECO:0000313" key="3">
    <source>
        <dbReference type="Proteomes" id="UP001597383"/>
    </source>
</evidence>
<dbReference type="EMBL" id="JBHUHQ010000021">
    <property type="protein sequence ID" value="MFD2046144.1"/>
    <property type="molecule type" value="Genomic_DNA"/>
</dbReference>
<reference evidence="3" key="1">
    <citation type="journal article" date="2019" name="Int. J. Syst. Evol. Microbiol.">
        <title>The Global Catalogue of Microorganisms (GCM) 10K type strain sequencing project: providing services to taxonomists for standard genome sequencing and annotation.</title>
        <authorList>
            <consortium name="The Broad Institute Genomics Platform"/>
            <consortium name="The Broad Institute Genome Sequencing Center for Infectious Disease"/>
            <person name="Wu L."/>
            <person name="Ma J."/>
        </authorList>
    </citation>
    <scope>NUCLEOTIDE SEQUENCE [LARGE SCALE GENOMIC DNA]</scope>
    <source>
        <strain evidence="3">R28</strain>
    </source>
</reference>
<accession>A0ABW4W361</accession>
<dbReference type="RefSeq" id="WP_377556911.1">
    <property type="nucleotide sequence ID" value="NZ_JBHUHQ010000021.1"/>
</dbReference>
<evidence type="ECO:0000313" key="2">
    <source>
        <dbReference type="EMBL" id="MFD2046144.1"/>
    </source>
</evidence>
<comment type="caution">
    <text evidence="2">The sequence shown here is derived from an EMBL/GenBank/DDBJ whole genome shotgun (WGS) entry which is preliminary data.</text>
</comment>